<feature type="transmembrane region" description="Helical" evidence="1">
    <location>
        <begin position="177"/>
        <end position="195"/>
    </location>
</feature>
<evidence type="ECO:0000313" key="2">
    <source>
        <dbReference type="EMBL" id="EAT38246.1"/>
    </source>
</evidence>
<feature type="transmembrane region" description="Helical" evidence="1">
    <location>
        <begin position="294"/>
        <end position="313"/>
    </location>
</feature>
<reference evidence="2" key="1">
    <citation type="submission" date="2005-10" db="EMBL/GenBank/DDBJ databases">
        <authorList>
            <person name="Loftus B.J."/>
            <person name="Nene V.M."/>
            <person name="Hannick L.I."/>
            <person name="Bidwell S."/>
            <person name="Haas B."/>
            <person name="Amedeo P."/>
            <person name="Orvis J."/>
            <person name="Wortman J.R."/>
            <person name="White O.R."/>
            <person name="Salzberg S."/>
            <person name="Shumway M."/>
            <person name="Koo H."/>
            <person name="Zhao Y."/>
            <person name="Holmes M."/>
            <person name="Miller J."/>
            <person name="Schatz M."/>
            <person name="Pop M."/>
            <person name="Pai G."/>
            <person name="Utterback T."/>
            <person name="Rogers Y.-H."/>
            <person name="Kravitz S."/>
            <person name="Fraser C.M."/>
        </authorList>
    </citation>
    <scope>NUCLEOTIDE SEQUENCE</scope>
    <source>
        <strain evidence="2">Liverpool</strain>
    </source>
</reference>
<dbReference type="PaxDb" id="7159-AAEL009854-PA"/>
<evidence type="ECO:0000256" key="1">
    <source>
        <dbReference type="SAM" id="Phobius"/>
    </source>
</evidence>
<feature type="transmembrane region" description="Helical" evidence="1">
    <location>
        <begin position="65"/>
        <end position="84"/>
    </location>
</feature>
<reference evidence="2" key="2">
    <citation type="journal article" date="2007" name="Science">
        <title>Genome sequence of Aedes aegypti, a major arbovirus vector.</title>
        <authorList>
            <person name="Nene V."/>
            <person name="Wortman J.R."/>
            <person name="Lawson D."/>
            <person name="Haas B."/>
            <person name="Kodira C."/>
            <person name="Tu Z.J."/>
            <person name="Loftus B."/>
            <person name="Xi Z."/>
            <person name="Megy K."/>
            <person name="Grabherr M."/>
            <person name="Ren Q."/>
            <person name="Zdobnov E.M."/>
            <person name="Lobo N.F."/>
            <person name="Campbell K.S."/>
            <person name="Brown S.E."/>
            <person name="Bonaldo M.F."/>
            <person name="Zhu J."/>
            <person name="Sinkins S.P."/>
            <person name="Hogenkamp D.G."/>
            <person name="Amedeo P."/>
            <person name="Arensburger P."/>
            <person name="Atkinson P.W."/>
            <person name="Bidwell S."/>
            <person name="Biedler J."/>
            <person name="Birney E."/>
            <person name="Bruggner R.V."/>
            <person name="Costas J."/>
            <person name="Coy M.R."/>
            <person name="Crabtree J."/>
            <person name="Crawford M."/>
            <person name="Debruyn B."/>
            <person name="Decaprio D."/>
            <person name="Eiglmeier K."/>
            <person name="Eisenstadt E."/>
            <person name="El-Dorry H."/>
            <person name="Gelbart W.M."/>
            <person name="Gomes S.L."/>
            <person name="Hammond M."/>
            <person name="Hannick L.I."/>
            <person name="Hogan J.R."/>
            <person name="Holmes M.H."/>
            <person name="Jaffe D."/>
            <person name="Johnston J.S."/>
            <person name="Kennedy R.C."/>
            <person name="Koo H."/>
            <person name="Kravitz S."/>
            <person name="Kriventseva E.V."/>
            <person name="Kulp D."/>
            <person name="Labutti K."/>
            <person name="Lee E."/>
            <person name="Li S."/>
            <person name="Lovin D.D."/>
            <person name="Mao C."/>
            <person name="Mauceli E."/>
            <person name="Menck C.F."/>
            <person name="Miller J.R."/>
            <person name="Montgomery P."/>
            <person name="Mori A."/>
            <person name="Nascimento A.L."/>
            <person name="Naveira H.F."/>
            <person name="Nusbaum C."/>
            <person name="O'leary S."/>
            <person name="Orvis J."/>
            <person name="Pertea M."/>
            <person name="Quesneville H."/>
            <person name="Reidenbach K.R."/>
            <person name="Rogers Y.H."/>
            <person name="Roth C.W."/>
            <person name="Schneider J.R."/>
            <person name="Schatz M."/>
            <person name="Shumway M."/>
            <person name="Stanke M."/>
            <person name="Stinson E.O."/>
            <person name="Tubio J.M."/>
            <person name="Vanzee J.P."/>
            <person name="Verjovski-Almeida S."/>
            <person name="Werner D."/>
            <person name="White O."/>
            <person name="Wyder S."/>
            <person name="Zeng Q."/>
            <person name="Zhao Q."/>
            <person name="Zhao Y."/>
            <person name="Hill C.A."/>
            <person name="Raikhel A.S."/>
            <person name="Soares M.B."/>
            <person name="Knudson D.L."/>
            <person name="Lee N.H."/>
            <person name="Galagan J."/>
            <person name="Salzberg S.L."/>
            <person name="Paulsen I.T."/>
            <person name="Dimopoulos G."/>
            <person name="Collins F.H."/>
            <person name="Birren B."/>
            <person name="Fraser-Liggett C.M."/>
            <person name="Severson D.W."/>
        </authorList>
    </citation>
    <scope>NUCLEOTIDE SEQUENCE [LARGE SCALE GENOMIC DNA]</scope>
    <source>
        <strain evidence="2">Liverpool</strain>
    </source>
</reference>
<gene>
    <name evidence="2" type="ORF">AaeL_AAEL009854</name>
</gene>
<organism evidence="2 3">
    <name type="scientific">Aedes aegypti</name>
    <name type="common">Yellowfever mosquito</name>
    <name type="synonym">Culex aegypti</name>
    <dbReference type="NCBI Taxonomy" id="7159"/>
    <lineage>
        <taxon>Eukaryota</taxon>
        <taxon>Metazoa</taxon>
        <taxon>Ecdysozoa</taxon>
        <taxon>Arthropoda</taxon>
        <taxon>Hexapoda</taxon>
        <taxon>Insecta</taxon>
        <taxon>Pterygota</taxon>
        <taxon>Neoptera</taxon>
        <taxon>Endopterygota</taxon>
        <taxon>Diptera</taxon>
        <taxon>Nematocera</taxon>
        <taxon>Culicoidea</taxon>
        <taxon>Culicidae</taxon>
        <taxon>Culicinae</taxon>
        <taxon>Aedini</taxon>
        <taxon>Aedes</taxon>
        <taxon>Stegomyia</taxon>
    </lineage>
</organism>
<feature type="non-terminal residue" evidence="2">
    <location>
        <position position="364"/>
    </location>
</feature>
<dbReference type="HOGENOM" id="CLU_762001_0_0_1"/>
<keyword evidence="1" id="KW-1133">Transmembrane helix</keyword>
<protein>
    <submittedName>
        <fullName evidence="2">AAEL009854-PA</fullName>
    </submittedName>
</protein>
<accession>Q16UN3</accession>
<feature type="transmembrane region" description="Helical" evidence="1">
    <location>
        <begin position="265"/>
        <end position="288"/>
    </location>
</feature>
<dbReference type="EMBL" id="CH477617">
    <property type="protein sequence ID" value="EAT38246.1"/>
    <property type="molecule type" value="Genomic_DNA"/>
</dbReference>
<reference evidence="2" key="3">
    <citation type="submission" date="2012-09" db="EMBL/GenBank/DDBJ databases">
        <authorList>
            <consortium name="VectorBase"/>
        </authorList>
    </citation>
    <scope>NUCLEOTIDE SEQUENCE</scope>
    <source>
        <strain evidence="2">Liverpool</strain>
    </source>
</reference>
<proteinExistence type="predicted"/>
<name>Q16UN3_AEDAE</name>
<feature type="transmembrane region" description="Helical" evidence="1">
    <location>
        <begin position="207"/>
        <end position="229"/>
    </location>
</feature>
<feature type="transmembrane region" description="Helical" evidence="1">
    <location>
        <begin position="235"/>
        <end position="258"/>
    </location>
</feature>
<dbReference type="Proteomes" id="UP000682892">
    <property type="component" value="Unassembled WGS sequence"/>
</dbReference>
<feature type="non-terminal residue" evidence="2">
    <location>
        <position position="1"/>
    </location>
</feature>
<dbReference type="AlphaFoldDB" id="Q16UN3"/>
<sequence>LFGCINLTAYFFCLYSNVFSCLRQFGYGFLRLFVRIDDFLLDFIHDFLFTFALVVYFRFFFGVSFLLIFFVFIFAVFFEIGLLMHRQVCHFIWVHLSWSWSFQWFIHCWQRRCDLYFLCLFLYIFLLNDEIFLDFVQWNTLVFRQGWSRRGSTRFCCSRNSFLMVTLVWWFDMFLLHWFRFIFISCLFCILWFFFDIFNSFFFQDSFFVFLMSFLGWMFLINFITFNYFNHCSCFSFHLAHISLLLLFTFHTVAFAFLRFLRISLVLLNFFFLYLLASSFFFIGFAAILGGLVIVFFGIFCVVVFLVLNEFLFRNCFFSGYLLFKSFFSSRSIFLLDSINMLSIFFVDSVDDVLITLDLLTVTL</sequence>
<keyword evidence="1" id="KW-0812">Transmembrane</keyword>
<feature type="transmembrane region" description="Helical" evidence="1">
    <location>
        <begin position="115"/>
        <end position="133"/>
    </location>
</feature>
<keyword evidence="1" id="KW-0472">Membrane</keyword>
<evidence type="ECO:0000313" key="3">
    <source>
        <dbReference type="Proteomes" id="UP000682892"/>
    </source>
</evidence>